<dbReference type="InterPro" id="IPR030868">
    <property type="entry name" value="MqnA"/>
</dbReference>
<name>A0ABW5NL20_9SPHI</name>
<evidence type="ECO:0000313" key="5">
    <source>
        <dbReference type="EMBL" id="MFD2599411.1"/>
    </source>
</evidence>
<accession>A0ABW5NL20</accession>
<gene>
    <name evidence="4" type="primary">mqnA</name>
    <name evidence="5" type="ORF">ACFSQ3_10645</name>
</gene>
<organism evidence="5 6">
    <name type="scientific">Sphingobacterium corticis</name>
    <dbReference type="NCBI Taxonomy" id="1812823"/>
    <lineage>
        <taxon>Bacteria</taxon>
        <taxon>Pseudomonadati</taxon>
        <taxon>Bacteroidota</taxon>
        <taxon>Sphingobacteriia</taxon>
        <taxon>Sphingobacteriales</taxon>
        <taxon>Sphingobacteriaceae</taxon>
        <taxon>Sphingobacterium</taxon>
    </lineage>
</organism>
<keyword evidence="6" id="KW-1185">Reference proteome</keyword>
<dbReference type="Proteomes" id="UP001597393">
    <property type="component" value="Unassembled WGS sequence"/>
</dbReference>
<comment type="catalytic activity">
    <reaction evidence="4">
        <text>chorismate = 3-[(1-carboxyvinyl)-oxy]benzoate + H2O</text>
        <dbReference type="Rhea" id="RHEA:40051"/>
        <dbReference type="ChEBI" id="CHEBI:15377"/>
        <dbReference type="ChEBI" id="CHEBI:29748"/>
        <dbReference type="ChEBI" id="CHEBI:76981"/>
        <dbReference type="EC" id="4.2.1.151"/>
    </reaction>
</comment>
<dbReference type="SUPFAM" id="SSF53850">
    <property type="entry name" value="Periplasmic binding protein-like II"/>
    <property type="match status" value="1"/>
</dbReference>
<comment type="similarity">
    <text evidence="4">Belongs to the MqnA/MqnD family. MqnA subfamily.</text>
</comment>
<keyword evidence="3 4" id="KW-0456">Lyase</keyword>
<comment type="caution">
    <text evidence="5">The sequence shown here is derived from an EMBL/GenBank/DDBJ whole genome shotgun (WGS) entry which is preliminary data.</text>
</comment>
<dbReference type="PANTHER" id="PTHR37690:SF1">
    <property type="entry name" value="CHORISMATE DEHYDRATASE"/>
    <property type="match status" value="1"/>
</dbReference>
<dbReference type="CDD" id="cd13634">
    <property type="entry name" value="PBP2_Sco4506"/>
    <property type="match status" value="1"/>
</dbReference>
<sequence length="243" mass="27283">MFSPQKIKVAVATYTNTIPFLTGLRDSIALHAAAEFIMDYPSACAERVIRGEADLGIIPIQALLDIPNYSIVSDYCIGSDGAVDSVFIFSDVPIEQVKVLRLDMQSKTSNGLARILLKYFWRQSVDVVMAGEADAHVLIGDRTFGQKNSHAYVYDLGACWKEFTGLPFAFAVWAANKELPESFLKDFNIALGMGVSQINRVIASLPEVDNFDYDDYLRNKLNFDLTDQKRQAIDRYLELYRTL</sequence>
<reference evidence="6" key="1">
    <citation type="journal article" date="2019" name="Int. J. Syst. Evol. Microbiol.">
        <title>The Global Catalogue of Microorganisms (GCM) 10K type strain sequencing project: providing services to taxonomists for standard genome sequencing and annotation.</title>
        <authorList>
            <consortium name="The Broad Institute Genomics Platform"/>
            <consortium name="The Broad Institute Genome Sequencing Center for Infectious Disease"/>
            <person name="Wu L."/>
            <person name="Ma J."/>
        </authorList>
    </citation>
    <scope>NUCLEOTIDE SEQUENCE [LARGE SCALE GENOMIC DNA]</scope>
    <source>
        <strain evidence="6">KCTC 42248</strain>
    </source>
</reference>
<dbReference type="EMBL" id="JBHUMA010000006">
    <property type="protein sequence ID" value="MFD2599411.1"/>
    <property type="molecule type" value="Genomic_DNA"/>
</dbReference>
<dbReference type="Pfam" id="PF02621">
    <property type="entry name" value="VitK2_biosynth"/>
    <property type="match status" value="1"/>
</dbReference>
<evidence type="ECO:0000256" key="1">
    <source>
        <dbReference type="ARBA" id="ARBA00004863"/>
    </source>
</evidence>
<protein>
    <recommendedName>
        <fullName evidence="4">Chorismate dehydratase</fullName>
        <ecNumber evidence="4">4.2.1.151</ecNumber>
    </recommendedName>
    <alternativeName>
        <fullName evidence="4">Menaquinone biosynthetic enzyme MqnA</fullName>
    </alternativeName>
</protein>
<evidence type="ECO:0000313" key="6">
    <source>
        <dbReference type="Proteomes" id="UP001597393"/>
    </source>
</evidence>
<comment type="function">
    <text evidence="4">Catalyzes the dehydration of chorismate into 3-[(1-carboxyvinyl)oxy]benzoate, a step in the biosynthesis of menaquinone (MK, vitamin K2).</text>
</comment>
<evidence type="ECO:0000256" key="4">
    <source>
        <dbReference type="HAMAP-Rule" id="MF_00995"/>
    </source>
</evidence>
<dbReference type="Gene3D" id="3.40.190.10">
    <property type="entry name" value="Periplasmic binding protein-like II"/>
    <property type="match status" value="2"/>
</dbReference>
<evidence type="ECO:0000256" key="2">
    <source>
        <dbReference type="ARBA" id="ARBA00022428"/>
    </source>
</evidence>
<dbReference type="HAMAP" id="MF_00995">
    <property type="entry name" value="MqnA"/>
    <property type="match status" value="1"/>
</dbReference>
<dbReference type="RefSeq" id="WP_380869537.1">
    <property type="nucleotide sequence ID" value="NZ_JBHUMA010000006.1"/>
</dbReference>
<keyword evidence="2 4" id="KW-0474">Menaquinone biosynthesis</keyword>
<dbReference type="InterPro" id="IPR003773">
    <property type="entry name" value="Menaquinone_biosynth"/>
</dbReference>
<dbReference type="EC" id="4.2.1.151" evidence="4"/>
<comment type="pathway">
    <text evidence="1 4">Quinol/quinone metabolism; menaquinone biosynthesis.</text>
</comment>
<dbReference type="PANTHER" id="PTHR37690">
    <property type="entry name" value="CHORISMATE DEHYDRATASE"/>
    <property type="match status" value="1"/>
</dbReference>
<evidence type="ECO:0000256" key="3">
    <source>
        <dbReference type="ARBA" id="ARBA00023239"/>
    </source>
</evidence>
<proteinExistence type="inferred from homology"/>